<keyword evidence="2" id="KW-0812">Transmembrane</keyword>
<evidence type="ECO:0000313" key="4">
    <source>
        <dbReference type="Proteomes" id="UP000320461"/>
    </source>
</evidence>
<dbReference type="AlphaFoldDB" id="A0A4Y3KJP4"/>
<feature type="compositionally biased region" description="Basic and acidic residues" evidence="1">
    <location>
        <begin position="26"/>
        <end position="44"/>
    </location>
</feature>
<feature type="region of interest" description="Disordered" evidence="1">
    <location>
        <begin position="1"/>
        <end position="53"/>
    </location>
</feature>
<reference evidence="3 4" key="1">
    <citation type="submission" date="2019-06" db="EMBL/GenBank/DDBJ databases">
        <title>Whole genome shotgun sequence of Cellulomonas gelida NBRC 3748.</title>
        <authorList>
            <person name="Hosoyama A."/>
            <person name="Uohara A."/>
            <person name="Ohji S."/>
            <person name="Ichikawa N."/>
        </authorList>
    </citation>
    <scope>NUCLEOTIDE SEQUENCE [LARGE SCALE GENOMIC DNA]</scope>
    <source>
        <strain evidence="3 4">NBRC 3748</strain>
    </source>
</reference>
<evidence type="ECO:0000256" key="2">
    <source>
        <dbReference type="SAM" id="Phobius"/>
    </source>
</evidence>
<evidence type="ECO:0000256" key="1">
    <source>
        <dbReference type="SAM" id="MobiDB-lite"/>
    </source>
</evidence>
<keyword evidence="2" id="KW-1133">Transmembrane helix</keyword>
<proteinExistence type="predicted"/>
<sequence>MRADVSNLVRARAAPHGTGAGPAQDQHGDRGEDRAADGGEDRRAGGRAARPTYSDAVTRRVPTALIAAVSLVAGFAVAQATGVRALGGAVLVLGAAWCVQRSWRTAGPWRVAVVVVLGALGFVASHVLARTALGAWPSVLLVSAALGAATWLVVDTRGRPSR</sequence>
<feature type="transmembrane region" description="Helical" evidence="2">
    <location>
        <begin position="111"/>
        <end position="129"/>
    </location>
</feature>
<protein>
    <submittedName>
        <fullName evidence="3">Uncharacterized protein</fullName>
    </submittedName>
</protein>
<dbReference type="EMBL" id="BJLQ01000003">
    <property type="protein sequence ID" value="GEA83188.1"/>
    <property type="molecule type" value="Genomic_DNA"/>
</dbReference>
<accession>A0A4Y3KJP4</accession>
<keyword evidence="2" id="KW-0472">Membrane</keyword>
<evidence type="ECO:0000313" key="3">
    <source>
        <dbReference type="EMBL" id="GEA83188.1"/>
    </source>
</evidence>
<dbReference type="Proteomes" id="UP000320461">
    <property type="component" value="Unassembled WGS sequence"/>
</dbReference>
<comment type="caution">
    <text evidence="3">The sequence shown here is derived from an EMBL/GenBank/DDBJ whole genome shotgun (WGS) entry which is preliminary data.</text>
</comment>
<feature type="transmembrane region" description="Helical" evidence="2">
    <location>
        <begin position="57"/>
        <end position="77"/>
    </location>
</feature>
<feature type="transmembrane region" description="Helical" evidence="2">
    <location>
        <begin position="83"/>
        <end position="99"/>
    </location>
</feature>
<gene>
    <name evidence="3" type="ORF">CGE01nite_04390</name>
</gene>
<name>A0A4Y3KJP4_9CELL</name>
<feature type="transmembrane region" description="Helical" evidence="2">
    <location>
        <begin position="135"/>
        <end position="154"/>
    </location>
</feature>
<keyword evidence="4" id="KW-1185">Reference proteome</keyword>
<organism evidence="3 4">
    <name type="scientific">Cellulomonas gelida</name>
    <dbReference type="NCBI Taxonomy" id="1712"/>
    <lineage>
        <taxon>Bacteria</taxon>
        <taxon>Bacillati</taxon>
        <taxon>Actinomycetota</taxon>
        <taxon>Actinomycetes</taxon>
        <taxon>Micrococcales</taxon>
        <taxon>Cellulomonadaceae</taxon>
        <taxon>Cellulomonas</taxon>
    </lineage>
</organism>